<dbReference type="Proteomes" id="UP000284403">
    <property type="component" value="Unassembled WGS sequence"/>
</dbReference>
<evidence type="ECO:0000256" key="1">
    <source>
        <dbReference type="SAM" id="Coils"/>
    </source>
</evidence>
<dbReference type="RefSeq" id="XP_029223248.1">
    <property type="nucleotide sequence ID" value="XM_029376620.1"/>
</dbReference>
<keyword evidence="3" id="KW-1185">Reference proteome</keyword>
<feature type="coiled-coil region" evidence="1">
    <location>
        <begin position="4"/>
        <end position="149"/>
    </location>
</feature>
<dbReference type="GeneID" id="40323424"/>
<accession>A0A3R7KK87</accession>
<protein>
    <submittedName>
        <fullName evidence="2">Uncharacterized protein</fullName>
    </submittedName>
</protein>
<reference evidence="2 3" key="1">
    <citation type="journal article" date="2018" name="BMC Genomics">
        <title>Genomic comparison of Trypanosoma conorhini and Trypanosoma rangeli to Trypanosoma cruzi strains of high and low virulence.</title>
        <authorList>
            <person name="Bradwell K.R."/>
            <person name="Koparde V.N."/>
            <person name="Matveyev A.V."/>
            <person name="Serrano M.G."/>
            <person name="Alves J.M."/>
            <person name="Parikh H."/>
            <person name="Huang B."/>
            <person name="Lee V."/>
            <person name="Espinosa-Alvarez O."/>
            <person name="Ortiz P.A."/>
            <person name="Costa-Martins A.G."/>
            <person name="Teixeira M.M."/>
            <person name="Buck G.A."/>
        </authorList>
    </citation>
    <scope>NUCLEOTIDE SEQUENCE [LARGE SCALE GENOMIC DNA]</scope>
    <source>
        <strain evidence="2 3">025E</strain>
    </source>
</reference>
<dbReference type="AlphaFoldDB" id="A0A3R7KK87"/>
<proteinExistence type="predicted"/>
<organism evidence="2 3">
    <name type="scientific">Trypanosoma conorhini</name>
    <dbReference type="NCBI Taxonomy" id="83891"/>
    <lineage>
        <taxon>Eukaryota</taxon>
        <taxon>Discoba</taxon>
        <taxon>Euglenozoa</taxon>
        <taxon>Kinetoplastea</taxon>
        <taxon>Metakinetoplastina</taxon>
        <taxon>Trypanosomatida</taxon>
        <taxon>Trypanosomatidae</taxon>
        <taxon>Trypanosoma</taxon>
    </lineage>
</organism>
<gene>
    <name evidence="2" type="ORF">Tco025E_09813</name>
</gene>
<evidence type="ECO:0000313" key="2">
    <source>
        <dbReference type="EMBL" id="RNE96097.1"/>
    </source>
</evidence>
<evidence type="ECO:0000313" key="3">
    <source>
        <dbReference type="Proteomes" id="UP000284403"/>
    </source>
</evidence>
<sequence>MLSSEWMQRKNIEYKQKIEELNELCTELKEQLATKELNEYEQEVRIRDLRAQLKELSDVEDKLSLANRNARVLEEENNSLLLKLKSGELERKATSTVRAEAIKLIEENNQLRFDIEELRASYNKAIQREHQLEQKCKNLAELQEKADAQMIGLNKKTLKWRAVLWRSSANGPLQRKLGRRKRQDIFKIMKKYSRPFKGLRDQRNNENVEM</sequence>
<dbReference type="EMBL" id="MKKU01001319">
    <property type="protein sequence ID" value="RNE96097.1"/>
    <property type="molecule type" value="Genomic_DNA"/>
</dbReference>
<comment type="caution">
    <text evidence="2">The sequence shown here is derived from an EMBL/GenBank/DDBJ whole genome shotgun (WGS) entry which is preliminary data.</text>
</comment>
<name>A0A3R7KK87_9TRYP</name>
<keyword evidence="1" id="KW-0175">Coiled coil</keyword>